<feature type="region of interest" description="Disordered" evidence="1">
    <location>
        <begin position="1"/>
        <end position="42"/>
    </location>
</feature>
<dbReference type="EMBL" id="RDBE01000006">
    <property type="protein sequence ID" value="RLV49567.1"/>
    <property type="molecule type" value="Genomic_DNA"/>
</dbReference>
<evidence type="ECO:0000313" key="4">
    <source>
        <dbReference type="Proteomes" id="UP000281708"/>
    </source>
</evidence>
<evidence type="ECO:0000256" key="1">
    <source>
        <dbReference type="SAM" id="MobiDB-lite"/>
    </source>
</evidence>
<dbReference type="Pfam" id="PF13845">
    <property type="entry name" value="Septum_form"/>
    <property type="match status" value="1"/>
</dbReference>
<keyword evidence="4" id="KW-1185">Reference proteome</keyword>
<dbReference type="Proteomes" id="UP000281708">
    <property type="component" value="Unassembled WGS sequence"/>
</dbReference>
<protein>
    <recommendedName>
        <fullName evidence="2">Septum formation-related domain-containing protein</fullName>
    </recommendedName>
</protein>
<feature type="domain" description="Septum formation-related" evidence="2">
    <location>
        <begin position="115"/>
        <end position="333"/>
    </location>
</feature>
<reference evidence="3 4" key="1">
    <citation type="submission" date="2018-10" db="EMBL/GenBank/DDBJ databases">
        <title>Marmoricola sp. 4Q3S-7 whole genome shotgun sequence.</title>
        <authorList>
            <person name="Li F."/>
        </authorList>
    </citation>
    <scope>NUCLEOTIDE SEQUENCE [LARGE SCALE GENOMIC DNA]</scope>
    <source>
        <strain evidence="3 4">4Q3S-7</strain>
    </source>
</reference>
<organism evidence="3 4">
    <name type="scientific">Nocardioides mangrovicus</name>
    <dbReference type="NCBI Taxonomy" id="2478913"/>
    <lineage>
        <taxon>Bacteria</taxon>
        <taxon>Bacillati</taxon>
        <taxon>Actinomycetota</taxon>
        <taxon>Actinomycetes</taxon>
        <taxon>Propionibacteriales</taxon>
        <taxon>Nocardioidaceae</taxon>
        <taxon>Nocardioides</taxon>
    </lineage>
</organism>
<evidence type="ECO:0000313" key="3">
    <source>
        <dbReference type="EMBL" id="RLV49567.1"/>
    </source>
</evidence>
<accession>A0A3L8P3I5</accession>
<gene>
    <name evidence="3" type="ORF">D9V37_06480</name>
</gene>
<name>A0A3L8P3I5_9ACTN</name>
<dbReference type="InterPro" id="IPR026004">
    <property type="entry name" value="Septum_form"/>
</dbReference>
<evidence type="ECO:0000259" key="2">
    <source>
        <dbReference type="Pfam" id="PF13845"/>
    </source>
</evidence>
<sequence>MWSTPAARTVDRDGPDPDRGRHRPRLVAAGDGRRPGGLAPGHPGAASLILRRPVAPLSRPGVGACPRPGAPLAAGTFAGVLLNPGRLAHATLLLAVVAAGCGTTAPARTAAPADGTCRSLTPRDVARSNNDSPRVACSRRHTAQTYLVGRFPASLRRAAYGSSALGRYVYGVCQPAFVAHLGGDESIALRSLFSWAWFGPSKPAWAARARWFRCDVVGGPEDARAYRSLPRTTAGALAARPPEDWMACARGTRLAGAPRVPCSQAHTWRAVTTIKVGQPQDAWPGERIAQVRSQQFCSDSVGGWLGYPTTDYRYGSSVVREADWAAGERRSVCWAATTR</sequence>
<comment type="caution">
    <text evidence="3">The sequence shown here is derived from an EMBL/GenBank/DDBJ whole genome shotgun (WGS) entry which is preliminary data.</text>
</comment>
<proteinExistence type="predicted"/>
<feature type="compositionally biased region" description="Basic and acidic residues" evidence="1">
    <location>
        <begin position="9"/>
        <end position="19"/>
    </location>
</feature>
<dbReference type="AlphaFoldDB" id="A0A3L8P3I5"/>